<organism evidence="5 6">
    <name type="scientific">Marinilabilia salmonicolor</name>
    <dbReference type="NCBI Taxonomy" id="989"/>
    <lineage>
        <taxon>Bacteria</taxon>
        <taxon>Pseudomonadati</taxon>
        <taxon>Bacteroidota</taxon>
        <taxon>Bacteroidia</taxon>
        <taxon>Marinilabiliales</taxon>
        <taxon>Marinilabiliaceae</taxon>
        <taxon>Marinilabilia</taxon>
    </lineage>
</organism>
<dbReference type="PANTHER" id="PTHR44943:SF8">
    <property type="entry name" value="TPR REPEAT-CONTAINING PROTEIN MJ0263"/>
    <property type="match status" value="1"/>
</dbReference>
<dbReference type="Pfam" id="PF13181">
    <property type="entry name" value="TPR_8"/>
    <property type="match status" value="1"/>
</dbReference>
<evidence type="ECO:0000256" key="2">
    <source>
        <dbReference type="ARBA" id="ARBA00022803"/>
    </source>
</evidence>
<sequence length="237" mass="28340">MQLRYFFIVMLILAGTGSTLSAQNERRFVREGNDYFEEEKYVESEVEYRKALEKKPESFEGRFNLGDALFKQEKVDEALEQFQSLTSATDDKTRLSDVYHNIGNGFFAKQELEKSIEAYKEALRNDPLDDESRYNLIVAQKMLQKQKEEQENKDDQEQEQEKKQQQDQQQQDQNQQEQQQDQQDQQEQQQQQQQQQQGISKENAERILQSLEEDEKELQEKLRKAKKAQQRQIEKNW</sequence>
<protein>
    <submittedName>
        <fullName evidence="5">Tetratricopeptide repeat protein</fullName>
    </submittedName>
</protein>
<feature type="repeat" description="TPR" evidence="3">
    <location>
        <begin position="96"/>
        <end position="129"/>
    </location>
</feature>
<keyword evidence="2 3" id="KW-0802">TPR repeat</keyword>
<feature type="region of interest" description="Disordered" evidence="4">
    <location>
        <begin position="145"/>
        <end position="237"/>
    </location>
</feature>
<accession>A0A368US91</accession>
<dbReference type="InterPro" id="IPR051685">
    <property type="entry name" value="Ycf3/AcsC/BcsC/TPR_MFPF"/>
</dbReference>
<evidence type="ECO:0000256" key="3">
    <source>
        <dbReference type="PROSITE-ProRule" id="PRU00339"/>
    </source>
</evidence>
<dbReference type="RefSeq" id="WP_114437692.1">
    <property type="nucleotide sequence ID" value="NZ_QPIZ01000023.1"/>
</dbReference>
<dbReference type="SMART" id="SM00028">
    <property type="entry name" value="TPR"/>
    <property type="match status" value="3"/>
</dbReference>
<reference evidence="5 6" key="1">
    <citation type="submission" date="2018-07" db="EMBL/GenBank/DDBJ databases">
        <title>Freshwater and sediment microbial communities from various areas in North America, analyzing microbe dynamics in response to fracking.</title>
        <authorList>
            <person name="Lamendella R."/>
        </authorList>
    </citation>
    <scope>NUCLEOTIDE SEQUENCE [LARGE SCALE GENOMIC DNA]</scope>
    <source>
        <strain evidence="5 6">160A</strain>
    </source>
</reference>
<evidence type="ECO:0000313" key="5">
    <source>
        <dbReference type="EMBL" id="RCW30234.1"/>
    </source>
</evidence>
<evidence type="ECO:0000256" key="4">
    <source>
        <dbReference type="SAM" id="MobiDB-lite"/>
    </source>
</evidence>
<dbReference type="Proteomes" id="UP000252733">
    <property type="component" value="Unassembled WGS sequence"/>
</dbReference>
<feature type="compositionally biased region" description="Basic and acidic residues" evidence="4">
    <location>
        <begin position="145"/>
        <end position="165"/>
    </location>
</feature>
<dbReference type="EMBL" id="QPIZ01000023">
    <property type="protein sequence ID" value="RCW30234.1"/>
    <property type="molecule type" value="Genomic_DNA"/>
</dbReference>
<dbReference type="InterPro" id="IPR011990">
    <property type="entry name" value="TPR-like_helical_dom_sf"/>
</dbReference>
<dbReference type="AlphaFoldDB" id="A0A368US91"/>
<keyword evidence="1" id="KW-0677">Repeat</keyword>
<dbReference type="PANTHER" id="PTHR44943">
    <property type="entry name" value="CELLULOSE SYNTHASE OPERON PROTEIN C"/>
    <property type="match status" value="1"/>
</dbReference>
<dbReference type="PROSITE" id="PS50005">
    <property type="entry name" value="TPR"/>
    <property type="match status" value="1"/>
</dbReference>
<keyword evidence="6" id="KW-1185">Reference proteome</keyword>
<dbReference type="SUPFAM" id="SSF48452">
    <property type="entry name" value="TPR-like"/>
    <property type="match status" value="1"/>
</dbReference>
<comment type="caution">
    <text evidence="5">The sequence shown here is derived from an EMBL/GenBank/DDBJ whole genome shotgun (WGS) entry which is preliminary data.</text>
</comment>
<dbReference type="InterPro" id="IPR019734">
    <property type="entry name" value="TPR_rpt"/>
</dbReference>
<dbReference type="Pfam" id="PF13414">
    <property type="entry name" value="TPR_11"/>
    <property type="match status" value="1"/>
</dbReference>
<name>A0A368US91_9BACT</name>
<dbReference type="Gene3D" id="1.25.40.10">
    <property type="entry name" value="Tetratricopeptide repeat domain"/>
    <property type="match status" value="1"/>
</dbReference>
<evidence type="ECO:0000313" key="6">
    <source>
        <dbReference type="Proteomes" id="UP000252733"/>
    </source>
</evidence>
<feature type="compositionally biased region" description="Low complexity" evidence="4">
    <location>
        <begin position="166"/>
        <end position="197"/>
    </location>
</feature>
<proteinExistence type="predicted"/>
<evidence type="ECO:0000256" key="1">
    <source>
        <dbReference type="ARBA" id="ARBA00022737"/>
    </source>
</evidence>
<gene>
    <name evidence="5" type="ORF">DFO77_12360</name>
</gene>